<accession>A0A0G0VWI0</accession>
<evidence type="ECO:0000313" key="2">
    <source>
        <dbReference type="EMBL" id="KKS05155.1"/>
    </source>
</evidence>
<dbReference type="EMBL" id="LCBE01000001">
    <property type="protein sequence ID" value="KKS05155.1"/>
    <property type="molecule type" value="Genomic_DNA"/>
</dbReference>
<comment type="caution">
    <text evidence="2">The sequence shown here is derived from an EMBL/GenBank/DDBJ whole genome shotgun (WGS) entry which is preliminary data.</text>
</comment>
<keyword evidence="1" id="KW-0472">Membrane</keyword>
<name>A0A0G0VWI0_9BACT</name>
<sequence>MLEKRDGTTDWWAMIIWVGIIIFIVWGIYSMGKNSNKKLTPEEVREEKANCYQWYGKECDDPNFNPE</sequence>
<keyword evidence="1" id="KW-0812">Transmembrane</keyword>
<evidence type="ECO:0000313" key="3">
    <source>
        <dbReference type="Proteomes" id="UP000034236"/>
    </source>
</evidence>
<dbReference type="Proteomes" id="UP000034236">
    <property type="component" value="Unassembled WGS sequence"/>
</dbReference>
<feature type="transmembrane region" description="Helical" evidence="1">
    <location>
        <begin position="12"/>
        <end position="29"/>
    </location>
</feature>
<reference evidence="2 3" key="1">
    <citation type="journal article" date="2015" name="Nature">
        <title>rRNA introns, odd ribosomes, and small enigmatic genomes across a large radiation of phyla.</title>
        <authorList>
            <person name="Brown C.T."/>
            <person name="Hug L.A."/>
            <person name="Thomas B.C."/>
            <person name="Sharon I."/>
            <person name="Castelle C.J."/>
            <person name="Singh A."/>
            <person name="Wilkins M.J."/>
            <person name="Williams K.H."/>
            <person name="Banfield J.F."/>
        </authorList>
    </citation>
    <scope>NUCLEOTIDE SEQUENCE [LARGE SCALE GENOMIC DNA]</scope>
</reference>
<proteinExistence type="predicted"/>
<evidence type="ECO:0000256" key="1">
    <source>
        <dbReference type="SAM" id="Phobius"/>
    </source>
</evidence>
<protein>
    <submittedName>
        <fullName evidence="2">Uncharacterized protein</fullName>
    </submittedName>
</protein>
<organism evidence="2 3">
    <name type="scientific">Candidatus Nomurabacteria bacterium GW2011_GWA2_41_25</name>
    <dbReference type="NCBI Taxonomy" id="1618736"/>
    <lineage>
        <taxon>Bacteria</taxon>
        <taxon>Candidatus Nomuraibacteriota</taxon>
    </lineage>
</organism>
<dbReference type="AlphaFoldDB" id="A0A0G0VWI0"/>
<keyword evidence="1" id="KW-1133">Transmembrane helix</keyword>
<gene>
    <name evidence="2" type="ORF">UU58_C0001G0015</name>
</gene>